<evidence type="ECO:0000313" key="7">
    <source>
        <dbReference type="EMBL" id="VDO03654.1"/>
    </source>
</evidence>
<feature type="transmembrane region" description="Helical" evidence="6">
    <location>
        <begin position="7"/>
        <end position="27"/>
    </location>
</feature>
<evidence type="ECO:0000313" key="9">
    <source>
        <dbReference type="WBParaSite" id="HNAJ_0000779801-mRNA-1"/>
    </source>
</evidence>
<keyword evidence="3 6" id="KW-0812">Transmembrane</keyword>
<evidence type="ECO:0000256" key="3">
    <source>
        <dbReference type="ARBA" id="ARBA00022692"/>
    </source>
</evidence>
<dbReference type="InterPro" id="IPR036259">
    <property type="entry name" value="MFS_trans_sf"/>
</dbReference>
<evidence type="ECO:0000256" key="4">
    <source>
        <dbReference type="ARBA" id="ARBA00022989"/>
    </source>
</evidence>
<reference evidence="9" key="1">
    <citation type="submission" date="2017-02" db="UniProtKB">
        <authorList>
            <consortium name="WormBaseParasite"/>
        </authorList>
    </citation>
    <scope>IDENTIFICATION</scope>
</reference>
<dbReference type="PANTHER" id="PTHR43385">
    <property type="entry name" value="RIBOFLAVIN TRANSPORTER RIBJ"/>
    <property type="match status" value="1"/>
</dbReference>
<evidence type="ECO:0000313" key="8">
    <source>
        <dbReference type="Proteomes" id="UP000278807"/>
    </source>
</evidence>
<feature type="transmembrane region" description="Helical" evidence="6">
    <location>
        <begin position="301"/>
        <end position="321"/>
    </location>
</feature>
<feature type="transmembrane region" description="Helical" evidence="6">
    <location>
        <begin position="363"/>
        <end position="383"/>
    </location>
</feature>
<keyword evidence="5 6" id="KW-0472">Membrane</keyword>
<dbReference type="AlphaFoldDB" id="A0A0R3TKS5"/>
<protein>
    <submittedName>
        <fullName evidence="9">Oxalate:formate antiporter</fullName>
    </submittedName>
</protein>
<sequence length="481" mass="53217">MSKRVITGILSIIGAFIFNLSMGYYYTMGNMGPYLAAHMNIKSSETIWFSSVALAFQALTMPIGGILHVHFGFRWPVIIGSIMGWGGIFLSRLTVEHGLGPFIVTYCIMFGIGIGLPYSVFLSVASSWFPEHRSAIVGLIAAGYGLGALVFTPIQTALINPNNNPDFHSPDVTDRIPNALLVFGGIILGMQIIGIILTQEYKPVNVEIPLDYSEPNSNVTYAEGSLEDDSSHDSYFEKTMKSILVSVRVKSNPVVSYTAFEALRSPDFYFLWLVMLFGVVPVTLQTSTFKAYGKEYISDDQYLTVIATLSSAFNCLGRIIWGLIADRFSFKCPMNILFISWASMLATFPFISQSPAFKILYPIWVFVLYFLLAGHFVLAPGAAGRIFGPRYLSTIYGLIFFANAPGTLILSGIISHFHIDGKWVYVYFSCMGTCLISFACSLCLKDEKGTCMKPTQFLTRMFDPCRRPPAAADVEDSVFSE</sequence>
<proteinExistence type="predicted"/>
<feature type="transmembrane region" description="Helical" evidence="6">
    <location>
        <begin position="103"/>
        <end position="124"/>
    </location>
</feature>
<feature type="transmembrane region" description="Helical" evidence="6">
    <location>
        <begin position="395"/>
        <end position="419"/>
    </location>
</feature>
<feature type="transmembrane region" description="Helical" evidence="6">
    <location>
        <begin position="47"/>
        <end position="66"/>
    </location>
</feature>
<keyword evidence="2" id="KW-0813">Transport</keyword>
<dbReference type="InterPro" id="IPR052983">
    <property type="entry name" value="MFS_Riboflavin_Transporter"/>
</dbReference>
<feature type="transmembrane region" description="Helical" evidence="6">
    <location>
        <begin position="179"/>
        <end position="197"/>
    </location>
</feature>
<feature type="transmembrane region" description="Helical" evidence="6">
    <location>
        <begin position="73"/>
        <end position="91"/>
    </location>
</feature>
<evidence type="ECO:0000256" key="2">
    <source>
        <dbReference type="ARBA" id="ARBA00022448"/>
    </source>
</evidence>
<comment type="subcellular location">
    <subcellularLocation>
        <location evidence="1">Membrane</location>
        <topology evidence="1">Multi-pass membrane protein</topology>
    </subcellularLocation>
</comment>
<dbReference type="SUPFAM" id="SSF103473">
    <property type="entry name" value="MFS general substrate transporter"/>
    <property type="match status" value="1"/>
</dbReference>
<dbReference type="EMBL" id="UZAE01012130">
    <property type="protein sequence ID" value="VDO03654.1"/>
    <property type="molecule type" value="Genomic_DNA"/>
</dbReference>
<dbReference type="GO" id="GO:0022857">
    <property type="term" value="F:transmembrane transporter activity"/>
    <property type="evidence" value="ECO:0007669"/>
    <property type="project" value="InterPro"/>
</dbReference>
<dbReference type="Pfam" id="PF07690">
    <property type="entry name" value="MFS_1"/>
    <property type="match status" value="1"/>
</dbReference>
<name>A0A0R3TKS5_RODNA</name>
<accession>A0A0R3TKS5</accession>
<feature type="transmembrane region" description="Helical" evidence="6">
    <location>
        <begin position="268"/>
        <end position="289"/>
    </location>
</feature>
<organism evidence="9">
    <name type="scientific">Rodentolepis nana</name>
    <name type="common">Dwarf tapeworm</name>
    <name type="synonym">Hymenolepis nana</name>
    <dbReference type="NCBI Taxonomy" id="102285"/>
    <lineage>
        <taxon>Eukaryota</taxon>
        <taxon>Metazoa</taxon>
        <taxon>Spiralia</taxon>
        <taxon>Lophotrochozoa</taxon>
        <taxon>Platyhelminthes</taxon>
        <taxon>Cestoda</taxon>
        <taxon>Eucestoda</taxon>
        <taxon>Cyclophyllidea</taxon>
        <taxon>Hymenolepididae</taxon>
        <taxon>Rodentolepis</taxon>
    </lineage>
</organism>
<reference evidence="7 8" key="2">
    <citation type="submission" date="2018-11" db="EMBL/GenBank/DDBJ databases">
        <authorList>
            <consortium name="Pathogen Informatics"/>
        </authorList>
    </citation>
    <scope>NUCLEOTIDE SEQUENCE [LARGE SCALE GENOMIC DNA]</scope>
</reference>
<dbReference type="GO" id="GO:0016020">
    <property type="term" value="C:membrane"/>
    <property type="evidence" value="ECO:0007669"/>
    <property type="project" value="UniProtKB-SubCell"/>
</dbReference>
<dbReference type="WBParaSite" id="HNAJ_0000779801-mRNA-1">
    <property type="protein sequence ID" value="HNAJ_0000779801-mRNA-1"/>
    <property type="gene ID" value="HNAJ_0000779801"/>
</dbReference>
<dbReference type="PANTHER" id="PTHR43385:SF1">
    <property type="entry name" value="RIBOFLAVIN TRANSPORTER RIBJ"/>
    <property type="match status" value="1"/>
</dbReference>
<evidence type="ECO:0000256" key="5">
    <source>
        <dbReference type="ARBA" id="ARBA00023136"/>
    </source>
</evidence>
<feature type="transmembrane region" description="Helical" evidence="6">
    <location>
        <begin position="425"/>
        <end position="444"/>
    </location>
</feature>
<feature type="transmembrane region" description="Helical" evidence="6">
    <location>
        <begin position="136"/>
        <end position="159"/>
    </location>
</feature>
<dbReference type="Proteomes" id="UP000278807">
    <property type="component" value="Unassembled WGS sequence"/>
</dbReference>
<feature type="transmembrane region" description="Helical" evidence="6">
    <location>
        <begin position="333"/>
        <end position="351"/>
    </location>
</feature>
<keyword evidence="4 6" id="KW-1133">Transmembrane helix</keyword>
<dbReference type="OrthoDB" id="410267at2759"/>
<evidence type="ECO:0000256" key="1">
    <source>
        <dbReference type="ARBA" id="ARBA00004141"/>
    </source>
</evidence>
<dbReference type="InterPro" id="IPR011701">
    <property type="entry name" value="MFS"/>
</dbReference>
<keyword evidence="8" id="KW-1185">Reference proteome</keyword>
<evidence type="ECO:0000256" key="6">
    <source>
        <dbReference type="SAM" id="Phobius"/>
    </source>
</evidence>
<dbReference type="Gene3D" id="1.20.1250.20">
    <property type="entry name" value="MFS general substrate transporter like domains"/>
    <property type="match status" value="2"/>
</dbReference>
<gene>
    <name evidence="7" type="ORF">HNAJ_LOCUS7794</name>
</gene>